<proteinExistence type="inferred from homology"/>
<dbReference type="EMBL" id="JABAIM010000001">
    <property type="protein sequence ID" value="NLR74997.1"/>
    <property type="molecule type" value="Genomic_DNA"/>
</dbReference>
<keyword evidence="2" id="KW-0574">Periplasm</keyword>
<evidence type="ECO:0000259" key="4">
    <source>
        <dbReference type="Pfam" id="PF13525"/>
    </source>
</evidence>
<dbReference type="GO" id="GO:0030288">
    <property type="term" value="C:outer membrane-bounded periplasmic space"/>
    <property type="evidence" value="ECO:0007669"/>
    <property type="project" value="UniProtKB-UniRule"/>
</dbReference>
<dbReference type="InterPro" id="IPR014162">
    <property type="entry name" value="CpoB_C"/>
</dbReference>
<keyword evidence="2" id="KW-0132">Cell division</keyword>
<keyword evidence="3" id="KW-0802">TPR repeat</keyword>
<feature type="domain" description="Outer membrane lipoprotein BamD-like" evidence="4">
    <location>
        <begin position="142"/>
        <end position="264"/>
    </location>
</feature>
<evidence type="ECO:0000313" key="6">
    <source>
        <dbReference type="EMBL" id="NLR74997.1"/>
    </source>
</evidence>
<evidence type="ECO:0000256" key="3">
    <source>
        <dbReference type="PROSITE-ProRule" id="PRU00339"/>
    </source>
</evidence>
<dbReference type="GO" id="GO:0070206">
    <property type="term" value="P:protein trimerization"/>
    <property type="evidence" value="ECO:0007669"/>
    <property type="project" value="InterPro"/>
</dbReference>
<dbReference type="HAMAP" id="MF_02066">
    <property type="entry name" value="CpoB"/>
    <property type="match status" value="1"/>
</dbReference>
<keyword evidence="7" id="KW-1185">Reference proteome</keyword>
<dbReference type="Gene3D" id="1.20.5.110">
    <property type="match status" value="1"/>
</dbReference>
<comment type="subcellular location">
    <subcellularLocation>
        <location evidence="2">Periplasm</location>
    </subcellularLocation>
</comment>
<name>A0A847S7K1_9NEIS</name>
<evidence type="ECO:0000313" key="7">
    <source>
        <dbReference type="Proteomes" id="UP000587991"/>
    </source>
</evidence>
<evidence type="ECO:0000256" key="1">
    <source>
        <dbReference type="ARBA" id="ARBA00022729"/>
    </source>
</evidence>
<dbReference type="InterPro" id="IPR019734">
    <property type="entry name" value="TPR_rpt"/>
</dbReference>
<feature type="chain" id="PRO_5033173549" description="Cell division coordinator CpoB" evidence="2">
    <location>
        <begin position="27"/>
        <end position="264"/>
    </location>
</feature>
<dbReference type="Gene3D" id="1.25.40.10">
    <property type="entry name" value="Tetratricopeptide repeat domain"/>
    <property type="match status" value="1"/>
</dbReference>
<dbReference type="GO" id="GO:0043093">
    <property type="term" value="P:FtsZ-dependent cytokinesis"/>
    <property type="evidence" value="ECO:0007669"/>
    <property type="project" value="UniProtKB-UniRule"/>
</dbReference>
<dbReference type="Pfam" id="PF13525">
    <property type="entry name" value="YfiO"/>
    <property type="match status" value="1"/>
</dbReference>
<protein>
    <recommendedName>
        <fullName evidence="2">Cell division coordinator CpoB</fullName>
    </recommendedName>
</protein>
<reference evidence="6 7" key="1">
    <citation type="submission" date="2020-04" db="EMBL/GenBank/DDBJ databases">
        <title>Draft genome of Leeia sp. IMCC25680.</title>
        <authorList>
            <person name="Song J."/>
            <person name="Cho J.-C."/>
        </authorList>
    </citation>
    <scope>NUCLEOTIDE SEQUENCE [LARGE SCALE GENOMIC DNA]</scope>
    <source>
        <strain evidence="6 7">IMCC25680</strain>
    </source>
</reference>
<dbReference type="Pfam" id="PF16331">
    <property type="entry name" value="TolA_bind_tri"/>
    <property type="match status" value="1"/>
</dbReference>
<dbReference type="InterPro" id="IPR011990">
    <property type="entry name" value="TPR-like_helical_dom_sf"/>
</dbReference>
<feature type="repeat" description="TPR" evidence="3">
    <location>
        <begin position="180"/>
        <end position="213"/>
    </location>
</feature>
<feature type="coiled-coil region" evidence="2">
    <location>
        <begin position="38"/>
        <end position="91"/>
    </location>
</feature>
<keyword evidence="2" id="KW-0131">Cell cycle</keyword>
<comment type="caution">
    <text evidence="6">The sequence shown here is derived from an EMBL/GenBank/DDBJ whole genome shotgun (WGS) entry which is preliminary data.</text>
</comment>
<feature type="signal peptide" evidence="2">
    <location>
        <begin position="1"/>
        <end position="26"/>
    </location>
</feature>
<evidence type="ECO:0000256" key="2">
    <source>
        <dbReference type="HAMAP-Rule" id="MF_02066"/>
    </source>
</evidence>
<keyword evidence="2" id="KW-0175">Coiled coil</keyword>
<gene>
    <name evidence="6" type="primary">ybgF</name>
    <name evidence="2" type="synonym">cpoB</name>
    <name evidence="6" type="ORF">HF682_07480</name>
</gene>
<organism evidence="6 7">
    <name type="scientific">Leeia aquatica</name>
    <dbReference type="NCBI Taxonomy" id="2725557"/>
    <lineage>
        <taxon>Bacteria</taxon>
        <taxon>Pseudomonadati</taxon>
        <taxon>Pseudomonadota</taxon>
        <taxon>Betaproteobacteria</taxon>
        <taxon>Neisseriales</taxon>
        <taxon>Leeiaceae</taxon>
        <taxon>Leeia</taxon>
    </lineage>
</organism>
<dbReference type="AlphaFoldDB" id="A0A847S7K1"/>
<dbReference type="RefSeq" id="WP_168876562.1">
    <property type="nucleotide sequence ID" value="NZ_JABAIM010000001.1"/>
</dbReference>
<sequence precursor="true">MIAWPSYARRVLPGLLLLAWALPGQAGLFDDDEARKQIAEQKVVIQQLSDRVAKLESLLNNQKLLELAARIEQLNSEVAKLNGKLEEQAHLLAEGEKRQKDLYLDTDTRLRKLEQGGVAPVATTPAATTAPQPVTVSADPAQENAAYDAGFAKFRVGDYPGSISLFSAFLKNYPGSKLAPNAQYWIGNAYSAQRDYKRAVAEQQKLISTWPDSGKVPDAMLNMATAQQEMGDTAAARRTLETLVAKYPLSSAAEQGKKRLASLK</sequence>
<evidence type="ECO:0000259" key="5">
    <source>
        <dbReference type="Pfam" id="PF16331"/>
    </source>
</evidence>
<dbReference type="NCBIfam" id="TIGR02795">
    <property type="entry name" value="tol_pal_ybgF"/>
    <property type="match status" value="1"/>
</dbReference>
<comment type="function">
    <text evidence="2">Mediates coordination of peptidoglycan synthesis and outer membrane constriction during cell division.</text>
</comment>
<keyword evidence="1 2" id="KW-0732">Signal</keyword>
<comment type="similarity">
    <text evidence="2">Belongs to the CpoB family.</text>
</comment>
<dbReference type="InterPro" id="IPR034706">
    <property type="entry name" value="CpoB"/>
</dbReference>
<dbReference type="Proteomes" id="UP000587991">
    <property type="component" value="Unassembled WGS sequence"/>
</dbReference>
<accession>A0A847S7K1</accession>
<dbReference type="PROSITE" id="PS50005">
    <property type="entry name" value="TPR"/>
    <property type="match status" value="1"/>
</dbReference>
<dbReference type="InterPro" id="IPR032519">
    <property type="entry name" value="YbgF_tri"/>
</dbReference>
<dbReference type="InterPro" id="IPR039565">
    <property type="entry name" value="BamD-like"/>
</dbReference>
<feature type="domain" description="YbgF trimerisation" evidence="5">
    <location>
        <begin position="47"/>
        <end position="119"/>
    </location>
</feature>
<dbReference type="SUPFAM" id="SSF48452">
    <property type="entry name" value="TPR-like"/>
    <property type="match status" value="1"/>
</dbReference>